<dbReference type="Proteomes" id="UP000541421">
    <property type="component" value="Unassembled WGS sequence"/>
</dbReference>
<gene>
    <name evidence="1" type="primary">ubiK</name>
    <name evidence="2" type="ORF">HKX40_04930</name>
</gene>
<keyword evidence="3" id="KW-1185">Reference proteome</keyword>
<comment type="pathway">
    <text evidence="1">Cofactor biosynthesis; ubiquinone biosynthesis.</text>
</comment>
<dbReference type="AlphaFoldDB" id="A0A7Y4L9N0"/>
<reference evidence="2 3" key="1">
    <citation type="submission" date="2020-05" db="EMBL/GenBank/DDBJ databases">
        <authorList>
            <person name="Niu N."/>
        </authorList>
    </citation>
    <scope>NUCLEOTIDE SEQUENCE [LARGE SCALE GENOMIC DNA]</scope>
    <source>
        <strain evidence="2 3">LMG10982</strain>
    </source>
</reference>
<dbReference type="Pfam" id="PF04380">
    <property type="entry name" value="BMFP"/>
    <property type="match status" value="1"/>
</dbReference>
<dbReference type="PANTHER" id="PTHR38040">
    <property type="entry name" value="UBIQUINONE BIOSYNTHESIS ACCESSORY FACTOR UBIK"/>
    <property type="match status" value="1"/>
</dbReference>
<comment type="caution">
    <text evidence="2">The sequence shown here is derived from an EMBL/GenBank/DDBJ whole genome shotgun (WGS) entry which is preliminary data.</text>
</comment>
<keyword evidence="1" id="KW-0963">Cytoplasm</keyword>
<evidence type="ECO:0000256" key="1">
    <source>
        <dbReference type="HAMAP-Rule" id="MF_02216"/>
    </source>
</evidence>
<dbReference type="InterPro" id="IPR007475">
    <property type="entry name" value="UbiK"/>
</dbReference>
<protein>
    <recommendedName>
        <fullName evidence="1">Ubiquinone biosynthesis accessory factor UbiK</fullName>
    </recommendedName>
</protein>
<dbReference type="UniPathway" id="UPA00232"/>
<proteinExistence type="inferred from homology"/>
<dbReference type="GO" id="GO:0005737">
    <property type="term" value="C:cytoplasm"/>
    <property type="evidence" value="ECO:0007669"/>
    <property type="project" value="UniProtKB-SubCell"/>
</dbReference>
<sequence>MIKPNEMFEEFQRNVQELIAKSPAADIEKNVKAFMAQGFAKMDLVTREELDIQRALVDSLRERVETLETAVKALEEQLNNK</sequence>
<evidence type="ECO:0000313" key="2">
    <source>
        <dbReference type="EMBL" id="NOL49479.1"/>
    </source>
</evidence>
<evidence type="ECO:0000313" key="3">
    <source>
        <dbReference type="Proteomes" id="UP000541421"/>
    </source>
</evidence>
<dbReference type="GO" id="GO:0006744">
    <property type="term" value="P:ubiquinone biosynthetic process"/>
    <property type="evidence" value="ECO:0007669"/>
    <property type="project" value="UniProtKB-UniRule"/>
</dbReference>
<dbReference type="HAMAP" id="MF_02216">
    <property type="entry name" value="UbiK"/>
    <property type="match status" value="1"/>
</dbReference>
<feature type="coiled-coil region" evidence="1">
    <location>
        <begin position="50"/>
        <end position="77"/>
    </location>
</feature>
<comment type="function">
    <text evidence="1">Required for efficient ubiquinone (coenzyme Q) biosynthesis. UbiK is probably an accessory factor of Ubi enzymes and facilitates ubiquinone biosynthesis by acting as an assembly factor, a targeting factor, or both.</text>
</comment>
<dbReference type="PANTHER" id="PTHR38040:SF1">
    <property type="entry name" value="UBIQUINONE BIOSYNTHESIS ACCESSORY FACTOR UBIK"/>
    <property type="match status" value="1"/>
</dbReference>
<dbReference type="EMBL" id="JABGBO010000004">
    <property type="protein sequence ID" value="NOL49479.1"/>
    <property type="molecule type" value="Genomic_DNA"/>
</dbReference>
<name>A0A7Y4L9N0_9BURK</name>
<keyword evidence="1" id="KW-0175">Coiled coil</keyword>
<comment type="similarity">
    <text evidence="1">Belongs to the UbiK family.</text>
</comment>
<keyword evidence="1" id="KW-0831">Ubiquinone biosynthesis</keyword>
<organism evidence="2 3">
    <name type="scientific">Pelistega europaea</name>
    <dbReference type="NCBI Taxonomy" id="106147"/>
    <lineage>
        <taxon>Bacteria</taxon>
        <taxon>Pseudomonadati</taxon>
        <taxon>Pseudomonadota</taxon>
        <taxon>Betaproteobacteria</taxon>
        <taxon>Burkholderiales</taxon>
        <taxon>Alcaligenaceae</taxon>
        <taxon>Pelistega</taxon>
    </lineage>
</organism>
<comment type="subcellular location">
    <subcellularLocation>
        <location evidence="1">Cytoplasm</location>
    </subcellularLocation>
</comment>
<accession>A0A7Y4L9N0</accession>